<evidence type="ECO:0000256" key="3">
    <source>
        <dbReference type="ARBA" id="ARBA00022692"/>
    </source>
</evidence>
<dbReference type="AlphaFoldDB" id="A0A429YR43"/>
<keyword evidence="8" id="KW-1185">Reference proteome</keyword>
<dbReference type="OrthoDB" id="5422926at2"/>
<dbReference type="GO" id="GO:0022857">
    <property type="term" value="F:transmembrane transporter activity"/>
    <property type="evidence" value="ECO:0007669"/>
    <property type="project" value="InterPro"/>
</dbReference>
<evidence type="ECO:0000256" key="4">
    <source>
        <dbReference type="ARBA" id="ARBA00022989"/>
    </source>
</evidence>
<dbReference type="EMBL" id="RWKW01000099">
    <property type="protein sequence ID" value="RST83891.1"/>
    <property type="molecule type" value="Genomic_DNA"/>
</dbReference>
<name>A0A429YR43_9HYPH</name>
<dbReference type="Pfam" id="PF02653">
    <property type="entry name" value="BPD_transp_2"/>
    <property type="match status" value="1"/>
</dbReference>
<accession>A0A429YR43</accession>
<dbReference type="InterPro" id="IPR001851">
    <property type="entry name" value="ABC_transp_permease"/>
</dbReference>
<feature type="transmembrane region" description="Helical" evidence="6">
    <location>
        <begin position="12"/>
        <end position="37"/>
    </location>
</feature>
<feature type="transmembrane region" description="Helical" evidence="6">
    <location>
        <begin position="49"/>
        <end position="70"/>
    </location>
</feature>
<dbReference type="PANTHER" id="PTHR32196:SF63">
    <property type="entry name" value="INNER MEMBRANE ABC TRANSPORTER PERMEASE PROTEIN YJFF"/>
    <property type="match status" value="1"/>
</dbReference>
<evidence type="ECO:0000313" key="7">
    <source>
        <dbReference type="EMBL" id="RST83891.1"/>
    </source>
</evidence>
<comment type="subcellular location">
    <subcellularLocation>
        <location evidence="1">Cell membrane</location>
        <topology evidence="1">Multi-pass membrane protein</topology>
    </subcellularLocation>
</comment>
<evidence type="ECO:0000256" key="6">
    <source>
        <dbReference type="SAM" id="Phobius"/>
    </source>
</evidence>
<keyword evidence="3 6" id="KW-0812">Transmembrane</keyword>
<evidence type="ECO:0000256" key="5">
    <source>
        <dbReference type="ARBA" id="ARBA00023136"/>
    </source>
</evidence>
<feature type="transmembrane region" description="Helical" evidence="6">
    <location>
        <begin position="118"/>
        <end position="136"/>
    </location>
</feature>
<organism evidence="7 8">
    <name type="scientific">Aquibium carbonis</name>
    <dbReference type="NCBI Taxonomy" id="2495581"/>
    <lineage>
        <taxon>Bacteria</taxon>
        <taxon>Pseudomonadati</taxon>
        <taxon>Pseudomonadota</taxon>
        <taxon>Alphaproteobacteria</taxon>
        <taxon>Hyphomicrobiales</taxon>
        <taxon>Phyllobacteriaceae</taxon>
        <taxon>Aquibium</taxon>
    </lineage>
</organism>
<protein>
    <submittedName>
        <fullName evidence="7">ABC transporter permease</fullName>
    </submittedName>
</protein>
<proteinExistence type="predicted"/>
<dbReference type="Proteomes" id="UP000278398">
    <property type="component" value="Unassembled WGS sequence"/>
</dbReference>
<reference evidence="7 8" key="1">
    <citation type="submission" date="2018-12" db="EMBL/GenBank/DDBJ databases">
        <title>Mesorhizobium carbonis sp. nov., isolated from coal mine water.</title>
        <authorList>
            <person name="Xin W."/>
            <person name="Xu Z."/>
            <person name="Xiang F."/>
            <person name="Zhang J."/>
            <person name="Xi L."/>
            <person name="Liu J."/>
        </authorList>
    </citation>
    <scope>NUCLEOTIDE SEQUENCE [LARGE SCALE GENOMIC DNA]</scope>
    <source>
        <strain evidence="7 8">B2.3</strain>
    </source>
</reference>
<dbReference type="GO" id="GO:0005886">
    <property type="term" value="C:plasma membrane"/>
    <property type="evidence" value="ECO:0007669"/>
    <property type="project" value="UniProtKB-SubCell"/>
</dbReference>
<keyword evidence="4 6" id="KW-1133">Transmembrane helix</keyword>
<evidence type="ECO:0000256" key="1">
    <source>
        <dbReference type="ARBA" id="ARBA00004651"/>
    </source>
</evidence>
<dbReference type="RefSeq" id="WP_126702034.1">
    <property type="nucleotide sequence ID" value="NZ_RWKW01000099.1"/>
</dbReference>
<feature type="transmembrane region" description="Helical" evidence="6">
    <location>
        <begin position="202"/>
        <end position="226"/>
    </location>
</feature>
<evidence type="ECO:0000256" key="2">
    <source>
        <dbReference type="ARBA" id="ARBA00022475"/>
    </source>
</evidence>
<dbReference type="PANTHER" id="PTHR32196">
    <property type="entry name" value="ABC TRANSPORTER PERMEASE PROTEIN YPHD-RELATED-RELATED"/>
    <property type="match status" value="1"/>
</dbReference>
<evidence type="ECO:0000313" key="8">
    <source>
        <dbReference type="Proteomes" id="UP000278398"/>
    </source>
</evidence>
<comment type="caution">
    <text evidence="7">The sequence shown here is derived from an EMBL/GenBank/DDBJ whole genome shotgun (WGS) entry which is preliminary data.</text>
</comment>
<keyword evidence="5 6" id="KW-0472">Membrane</keyword>
<feature type="transmembrane region" description="Helical" evidence="6">
    <location>
        <begin position="90"/>
        <end position="113"/>
    </location>
</feature>
<sequence length="310" mass="31058">MIGGSASRSSRSGIGIITVALPLSMFVLLSFAAPSFFTGQNIGNISNQIAALLITSLGQLIVAISGGVDLSVGSTLSLTSAIIVSFDPSIVIPLALFAGCCIGVVNGVGVAVFGVHPLVMTLATATFVQGLTFLVLPTPGGVVPPAIERLAESPISGLPGSLLWCAAAILFFWLLLSRSSFGLRLYAIGANPRNAALNGVKVVAPIITCYVLCSLSAVAAGVFLTARVSTGDPTVGASFGLDSVTVIALGGVQLSGGIGSVPGVILGAITLGLATNGMNLLGVSPFLRMAATGLLLLGAISLQRRKTIGV</sequence>
<dbReference type="CDD" id="cd06579">
    <property type="entry name" value="TM_PBP1_transp_AraH_like"/>
    <property type="match status" value="1"/>
</dbReference>
<feature type="transmembrane region" description="Helical" evidence="6">
    <location>
        <begin position="156"/>
        <end position="176"/>
    </location>
</feature>
<gene>
    <name evidence="7" type="ORF">EJC49_21775</name>
</gene>
<feature type="transmembrane region" description="Helical" evidence="6">
    <location>
        <begin position="286"/>
        <end position="303"/>
    </location>
</feature>
<keyword evidence="2" id="KW-1003">Cell membrane</keyword>
<feature type="transmembrane region" description="Helical" evidence="6">
    <location>
        <begin position="246"/>
        <end position="274"/>
    </location>
</feature>